<proteinExistence type="inferred from homology"/>
<dbReference type="Gene3D" id="3.90.1590.10">
    <property type="entry name" value="glutathione-dependent formaldehyde- activating enzyme (gfa)"/>
    <property type="match status" value="1"/>
</dbReference>
<evidence type="ECO:0000313" key="7">
    <source>
        <dbReference type="Proteomes" id="UP001549184"/>
    </source>
</evidence>
<dbReference type="PROSITE" id="PS51891">
    <property type="entry name" value="CENP_V_GFA"/>
    <property type="match status" value="1"/>
</dbReference>
<dbReference type="RefSeq" id="WP_354014299.1">
    <property type="nucleotide sequence ID" value="NZ_JBEPMU010000003.1"/>
</dbReference>
<comment type="caution">
    <text evidence="6">The sequence shown here is derived from an EMBL/GenBank/DDBJ whole genome shotgun (WGS) entry which is preliminary data.</text>
</comment>
<name>A0ABV2JVR1_9GAMM</name>
<keyword evidence="3" id="KW-0862">Zinc</keyword>
<protein>
    <recommendedName>
        <fullName evidence="5">CENP-V/GFA domain-containing protein</fullName>
    </recommendedName>
</protein>
<dbReference type="SUPFAM" id="SSF51316">
    <property type="entry name" value="Mss4-like"/>
    <property type="match status" value="1"/>
</dbReference>
<dbReference type="EMBL" id="JBEPMU010000003">
    <property type="protein sequence ID" value="MET3652914.1"/>
    <property type="molecule type" value="Genomic_DNA"/>
</dbReference>
<keyword evidence="2" id="KW-0479">Metal-binding</keyword>
<feature type="domain" description="CENP-V/GFA" evidence="5">
    <location>
        <begin position="18"/>
        <end position="135"/>
    </location>
</feature>
<evidence type="ECO:0000259" key="5">
    <source>
        <dbReference type="PROSITE" id="PS51891"/>
    </source>
</evidence>
<dbReference type="Proteomes" id="UP001549184">
    <property type="component" value="Unassembled WGS sequence"/>
</dbReference>
<evidence type="ECO:0000256" key="3">
    <source>
        <dbReference type="ARBA" id="ARBA00022833"/>
    </source>
</evidence>
<gene>
    <name evidence="6" type="ORF">ABIC75_002646</name>
</gene>
<dbReference type="InterPro" id="IPR006913">
    <property type="entry name" value="CENP-V/GFA"/>
</dbReference>
<dbReference type="InterPro" id="IPR011057">
    <property type="entry name" value="Mss4-like_sf"/>
</dbReference>
<dbReference type="Pfam" id="PF04828">
    <property type="entry name" value="GFA"/>
    <property type="match status" value="1"/>
</dbReference>
<dbReference type="PANTHER" id="PTHR33337">
    <property type="entry name" value="GFA DOMAIN-CONTAINING PROTEIN"/>
    <property type="match status" value="1"/>
</dbReference>
<organism evidence="6 7">
    <name type="scientific">Dyella japonica</name>
    <dbReference type="NCBI Taxonomy" id="231455"/>
    <lineage>
        <taxon>Bacteria</taxon>
        <taxon>Pseudomonadati</taxon>
        <taxon>Pseudomonadota</taxon>
        <taxon>Gammaproteobacteria</taxon>
        <taxon>Lysobacterales</taxon>
        <taxon>Rhodanobacteraceae</taxon>
        <taxon>Dyella</taxon>
    </lineage>
</organism>
<keyword evidence="4" id="KW-0456">Lyase</keyword>
<dbReference type="PANTHER" id="PTHR33337:SF40">
    <property type="entry name" value="CENP-V_GFA DOMAIN-CONTAINING PROTEIN-RELATED"/>
    <property type="match status" value="1"/>
</dbReference>
<evidence type="ECO:0000313" key="6">
    <source>
        <dbReference type="EMBL" id="MET3652914.1"/>
    </source>
</evidence>
<evidence type="ECO:0000256" key="1">
    <source>
        <dbReference type="ARBA" id="ARBA00005495"/>
    </source>
</evidence>
<evidence type="ECO:0000256" key="2">
    <source>
        <dbReference type="ARBA" id="ARBA00022723"/>
    </source>
</evidence>
<evidence type="ECO:0000256" key="4">
    <source>
        <dbReference type="ARBA" id="ARBA00023239"/>
    </source>
</evidence>
<reference evidence="6 7" key="1">
    <citation type="submission" date="2024-06" db="EMBL/GenBank/DDBJ databases">
        <title>Sorghum-associated microbial communities from plants grown in Nebraska, USA.</title>
        <authorList>
            <person name="Schachtman D."/>
        </authorList>
    </citation>
    <scope>NUCLEOTIDE SEQUENCE [LARGE SCALE GENOMIC DNA]</scope>
    <source>
        <strain evidence="6 7">1073</strain>
    </source>
</reference>
<sequence length="145" mass="15802">MTDRASTFVTEDTAMPQRVATCSCRQLMLRTTEEPLRVSICHCNACQRRTGSVFGVQARFRESAVVIRGNATAYVRHGDTGGSATFHFCPVCGATVYYRLDSVEGLVGVPVGAFSNANFPAPTVSVFEECMHPWVALPDDIEHIA</sequence>
<keyword evidence="7" id="KW-1185">Reference proteome</keyword>
<accession>A0ABV2JVR1</accession>
<comment type="similarity">
    <text evidence="1">Belongs to the Gfa family.</text>
</comment>